<evidence type="ECO:0000313" key="3">
    <source>
        <dbReference type="Proteomes" id="UP000290909"/>
    </source>
</evidence>
<dbReference type="EMBL" id="LR215050">
    <property type="protein sequence ID" value="VEU83106.1"/>
    <property type="molecule type" value="Genomic_DNA"/>
</dbReference>
<dbReference type="Proteomes" id="UP000290909">
    <property type="component" value="Chromosome"/>
</dbReference>
<proteinExistence type="predicted"/>
<dbReference type="AlphaFoldDB" id="A0A449BKV4"/>
<sequence length="239" mass="26615">MARANKNEVSKKEVKEKKVSGVLTGVKEESPKGELFFKIVLYIMAAGLLAITLYFVIDTIFNKSDKGFEPTYHANNYVNVSHVRQIVDGENFENIEHVGIRYALDHYKYVYVLFIADYDQSSIDEKALDRQTEALNVVNELFGLSVKKELAVTNPDVEDYTIVTLGDEVAIFFVDVTLSDNAAYRSVVDTGEGQAASASLPVMLEVTDGIDLNWFGPWTAIDKNPSSVTKLNSVLESLK</sequence>
<evidence type="ECO:0000313" key="2">
    <source>
        <dbReference type="EMBL" id="VEU83106.1"/>
    </source>
</evidence>
<gene>
    <name evidence="2" type="ORF">NCTC10172_01156</name>
</gene>
<keyword evidence="3" id="KW-1185">Reference proteome</keyword>
<evidence type="ECO:0000256" key="1">
    <source>
        <dbReference type="SAM" id="Phobius"/>
    </source>
</evidence>
<name>A0A449BKV4_9MOLU</name>
<accession>A0A449BKV4</accession>
<keyword evidence="1" id="KW-0472">Membrane</keyword>
<protein>
    <submittedName>
        <fullName evidence="2">Uncharacterized protein</fullName>
    </submittedName>
</protein>
<keyword evidence="1" id="KW-0812">Transmembrane</keyword>
<feature type="transmembrane region" description="Helical" evidence="1">
    <location>
        <begin position="35"/>
        <end position="57"/>
    </location>
</feature>
<keyword evidence="1" id="KW-1133">Transmembrane helix</keyword>
<dbReference type="KEGG" id="ahk:NCTC10172_01156"/>
<dbReference type="STRING" id="1408416.GCA_000702765_01332"/>
<reference evidence="2 3" key="1">
    <citation type="submission" date="2019-01" db="EMBL/GenBank/DDBJ databases">
        <authorList>
            <consortium name="Pathogen Informatics"/>
        </authorList>
    </citation>
    <scope>NUCLEOTIDE SEQUENCE [LARGE SCALE GENOMIC DNA]</scope>
    <source>
        <strain evidence="2 3">NCTC10172</strain>
    </source>
</reference>
<organism evidence="2 3">
    <name type="scientific">Acholeplasma hippikon</name>
    <dbReference type="NCBI Taxonomy" id="264636"/>
    <lineage>
        <taxon>Bacteria</taxon>
        <taxon>Bacillati</taxon>
        <taxon>Mycoplasmatota</taxon>
        <taxon>Mollicutes</taxon>
        <taxon>Acholeplasmatales</taxon>
        <taxon>Acholeplasmataceae</taxon>
        <taxon>Acholeplasma</taxon>
    </lineage>
</organism>